<dbReference type="AlphaFoldDB" id="A0A1Y2LL74"/>
<evidence type="ECO:0000256" key="1">
    <source>
        <dbReference type="SAM" id="MobiDB-lite"/>
    </source>
</evidence>
<dbReference type="Proteomes" id="UP000193240">
    <property type="component" value="Unassembled WGS sequence"/>
</dbReference>
<feature type="compositionally biased region" description="Polar residues" evidence="1">
    <location>
        <begin position="54"/>
        <end position="74"/>
    </location>
</feature>
<name>A0A1Y2LL74_EPING</name>
<feature type="region of interest" description="Disordered" evidence="1">
    <location>
        <begin position="21"/>
        <end position="74"/>
    </location>
</feature>
<evidence type="ECO:0000313" key="4">
    <source>
        <dbReference type="Proteomes" id="UP000193240"/>
    </source>
</evidence>
<dbReference type="InParanoid" id="A0A1Y2LL74"/>
<feature type="domain" description="Methyltransferase type 12" evidence="2">
    <location>
        <begin position="126"/>
        <end position="237"/>
    </location>
</feature>
<proteinExistence type="predicted"/>
<organism evidence="3 4">
    <name type="scientific">Epicoccum nigrum</name>
    <name type="common">Soil fungus</name>
    <name type="synonym">Epicoccum purpurascens</name>
    <dbReference type="NCBI Taxonomy" id="105696"/>
    <lineage>
        <taxon>Eukaryota</taxon>
        <taxon>Fungi</taxon>
        <taxon>Dikarya</taxon>
        <taxon>Ascomycota</taxon>
        <taxon>Pezizomycotina</taxon>
        <taxon>Dothideomycetes</taxon>
        <taxon>Pleosporomycetidae</taxon>
        <taxon>Pleosporales</taxon>
        <taxon>Pleosporineae</taxon>
        <taxon>Didymellaceae</taxon>
        <taxon>Epicoccum</taxon>
    </lineage>
</organism>
<dbReference type="PANTHER" id="PTHR43464">
    <property type="entry name" value="METHYLTRANSFERASE"/>
    <property type="match status" value="1"/>
</dbReference>
<dbReference type="STRING" id="105696.A0A1Y2LL74"/>
<dbReference type="GO" id="GO:0010420">
    <property type="term" value="F:polyprenyldihydroxybenzoate methyltransferase activity"/>
    <property type="evidence" value="ECO:0007669"/>
    <property type="project" value="TreeGrafter"/>
</dbReference>
<dbReference type="Gene3D" id="3.40.50.150">
    <property type="entry name" value="Vaccinia Virus protein VP39"/>
    <property type="match status" value="1"/>
</dbReference>
<gene>
    <name evidence="3" type="ORF">B5807_10492</name>
</gene>
<feature type="compositionally biased region" description="Polar residues" evidence="1">
    <location>
        <begin position="21"/>
        <end position="47"/>
    </location>
</feature>
<sequence>MTQPSVHTSFDTSLVDLHPNISFSTTESDPSDAGMSTTTQANPTSAPSPLAQDIGQTKPQASQAIPPKTSTPVQHIGTQDAYDQWASVYDTDGNMLQSIDDDELNTLLPPLLDKTTASSSDSISVLDLGCGTGRNTARLLAYAWPADKSISVTGLDFSAGMLLLASSKLVPLVASAPNLSLRLEQCNPFPSPPSPRFSPQGLGISQQHLVLSTLVLEHIPLDAFFSTLTTLLAPGGTALLTNMHADMGAVSQAGFVNAEGVKVRGESFVYTLAQTVQAAQDVGLQVVVVRERRVGREDVEKGVVGKRGEKWMGVKVWFGVVVKKT</sequence>
<evidence type="ECO:0000259" key="2">
    <source>
        <dbReference type="Pfam" id="PF08242"/>
    </source>
</evidence>
<dbReference type="InterPro" id="IPR029063">
    <property type="entry name" value="SAM-dependent_MTases_sf"/>
</dbReference>
<dbReference type="InterPro" id="IPR013217">
    <property type="entry name" value="Methyltransf_12"/>
</dbReference>
<dbReference type="OMA" id="TNMHSEM"/>
<reference evidence="3 4" key="1">
    <citation type="journal article" date="2017" name="Genome Announc.">
        <title>Genome sequence of the saprophytic ascomycete Epicoccum nigrum ICMP 19927 strain isolated from New Zealand.</title>
        <authorList>
            <person name="Fokin M."/>
            <person name="Fleetwood D."/>
            <person name="Weir B.S."/>
            <person name="Villas-Boas S.G."/>
        </authorList>
    </citation>
    <scope>NUCLEOTIDE SEQUENCE [LARGE SCALE GENOMIC DNA]</scope>
    <source>
        <strain evidence="3 4">ICMP 19927</strain>
    </source>
</reference>
<dbReference type="SUPFAM" id="SSF53335">
    <property type="entry name" value="S-adenosyl-L-methionine-dependent methyltransferases"/>
    <property type="match status" value="1"/>
</dbReference>
<accession>A0A1Y2LL74</accession>
<keyword evidence="4" id="KW-1185">Reference proteome</keyword>
<evidence type="ECO:0000313" key="3">
    <source>
        <dbReference type="EMBL" id="OSS44753.1"/>
    </source>
</evidence>
<dbReference type="EMBL" id="KZ107856">
    <property type="protein sequence ID" value="OSS44753.1"/>
    <property type="molecule type" value="Genomic_DNA"/>
</dbReference>
<protein>
    <recommendedName>
        <fullName evidence="2">Methyltransferase type 12 domain-containing protein</fullName>
    </recommendedName>
</protein>
<dbReference type="CDD" id="cd02440">
    <property type="entry name" value="AdoMet_MTases"/>
    <property type="match status" value="1"/>
</dbReference>
<dbReference type="PANTHER" id="PTHR43464:SF52">
    <property type="entry name" value="PUTATIVE-RELATED"/>
    <property type="match status" value="1"/>
</dbReference>
<dbReference type="Pfam" id="PF08242">
    <property type="entry name" value="Methyltransf_12"/>
    <property type="match status" value="1"/>
</dbReference>